<dbReference type="Proteomes" id="UP000230233">
    <property type="component" value="Chromosome I"/>
</dbReference>
<protein>
    <recommendedName>
        <fullName evidence="2">Tetratricopeptide repeat protein 5 OB fold domain-containing protein</fullName>
    </recommendedName>
</protein>
<reference evidence="4" key="1">
    <citation type="submission" date="2017-10" db="EMBL/GenBank/DDBJ databases">
        <title>Rapid genome shrinkage in a self-fertile nematode reveals novel sperm competition proteins.</title>
        <authorList>
            <person name="Yin D."/>
            <person name="Schwarz E.M."/>
            <person name="Thomas C.G."/>
            <person name="Felde R.L."/>
            <person name="Korf I.F."/>
            <person name="Cutter A.D."/>
            <person name="Schartner C.M."/>
            <person name="Ralston E.J."/>
            <person name="Meyer B.J."/>
            <person name="Haag E.S."/>
        </authorList>
    </citation>
    <scope>NUCLEOTIDE SEQUENCE [LARGE SCALE GENOMIC DNA]</scope>
    <source>
        <strain evidence="4">JU1422</strain>
    </source>
</reference>
<feature type="domain" description="Tetratricopeptide repeat protein 5 OB fold" evidence="2">
    <location>
        <begin position="2"/>
        <end position="57"/>
    </location>
</feature>
<dbReference type="AlphaFoldDB" id="A0A2G5VTD1"/>
<proteinExistence type="predicted"/>
<evidence type="ECO:0000313" key="4">
    <source>
        <dbReference type="Proteomes" id="UP000230233"/>
    </source>
</evidence>
<feature type="compositionally biased region" description="Basic and acidic residues" evidence="1">
    <location>
        <begin position="75"/>
        <end position="84"/>
    </location>
</feature>
<evidence type="ECO:0000313" key="3">
    <source>
        <dbReference type="EMBL" id="PIC55033.1"/>
    </source>
</evidence>
<dbReference type="InterPro" id="IPR038645">
    <property type="entry name" value="TTC5_OB_sf"/>
</dbReference>
<accession>A0A2G5VTD1</accession>
<sequence length="99" mass="10577">MSLKNSKTSSRALVGVDVNGEVYGITVYNCLSNFGFVIGDTVTIAKPDFRELKFSNSRPAANPRGMSEMGPCGDAHPDQEKRSGTDGFGGGKSIYDHTD</sequence>
<name>A0A2G5VTD1_9PELO</name>
<evidence type="ECO:0000259" key="2">
    <source>
        <dbReference type="Pfam" id="PF16669"/>
    </source>
</evidence>
<dbReference type="OrthoDB" id="423589at2759"/>
<keyword evidence="4" id="KW-1185">Reference proteome</keyword>
<evidence type="ECO:0000256" key="1">
    <source>
        <dbReference type="SAM" id="MobiDB-lite"/>
    </source>
</evidence>
<dbReference type="Gene3D" id="2.40.50.550">
    <property type="match status" value="1"/>
</dbReference>
<gene>
    <name evidence="3" type="primary">Cnig_chr_I.g480</name>
    <name evidence="3" type="ORF">B9Z55_000480</name>
</gene>
<dbReference type="InterPro" id="IPR032076">
    <property type="entry name" value="TTC5_OB"/>
</dbReference>
<comment type="caution">
    <text evidence="3">The sequence shown here is derived from an EMBL/GenBank/DDBJ whole genome shotgun (WGS) entry which is preliminary data.</text>
</comment>
<dbReference type="Pfam" id="PF16669">
    <property type="entry name" value="TTC5_OB"/>
    <property type="match status" value="1"/>
</dbReference>
<organism evidence="3 4">
    <name type="scientific">Caenorhabditis nigoni</name>
    <dbReference type="NCBI Taxonomy" id="1611254"/>
    <lineage>
        <taxon>Eukaryota</taxon>
        <taxon>Metazoa</taxon>
        <taxon>Ecdysozoa</taxon>
        <taxon>Nematoda</taxon>
        <taxon>Chromadorea</taxon>
        <taxon>Rhabditida</taxon>
        <taxon>Rhabditina</taxon>
        <taxon>Rhabditomorpha</taxon>
        <taxon>Rhabditoidea</taxon>
        <taxon>Rhabditidae</taxon>
        <taxon>Peloderinae</taxon>
        <taxon>Caenorhabditis</taxon>
    </lineage>
</organism>
<dbReference type="EMBL" id="PDUG01000001">
    <property type="protein sequence ID" value="PIC55033.1"/>
    <property type="molecule type" value="Genomic_DNA"/>
</dbReference>
<feature type="region of interest" description="Disordered" evidence="1">
    <location>
        <begin position="55"/>
        <end position="99"/>
    </location>
</feature>